<dbReference type="PANTHER" id="PTHR43765:SF2">
    <property type="entry name" value="2-DEHYDROPANTOATE 2-REDUCTASE"/>
    <property type="match status" value="1"/>
</dbReference>
<dbReference type="EMBL" id="CP022272">
    <property type="protein sequence ID" value="ASJ95987.1"/>
    <property type="molecule type" value="Genomic_DNA"/>
</dbReference>
<feature type="domain" description="Ketopantoate reductase C-terminal" evidence="12">
    <location>
        <begin position="190"/>
        <end position="311"/>
    </location>
</feature>
<evidence type="ECO:0000256" key="7">
    <source>
        <dbReference type="ARBA" id="ARBA00023002"/>
    </source>
</evidence>
<dbReference type="PANTHER" id="PTHR43765">
    <property type="entry name" value="2-DEHYDROPANTOATE 2-REDUCTASE-RELATED"/>
    <property type="match status" value="1"/>
</dbReference>
<dbReference type="GO" id="GO:0008677">
    <property type="term" value="F:2-dehydropantoate 2-reductase activity"/>
    <property type="evidence" value="ECO:0007669"/>
    <property type="project" value="UniProtKB-EC"/>
</dbReference>
<gene>
    <name evidence="13" type="ORF">CFF01_04980</name>
</gene>
<proteinExistence type="inferred from homology"/>
<evidence type="ECO:0000256" key="4">
    <source>
        <dbReference type="ARBA" id="ARBA00019465"/>
    </source>
</evidence>
<dbReference type="NCBIfam" id="TIGR00745">
    <property type="entry name" value="apbA_panE"/>
    <property type="match status" value="1"/>
</dbReference>
<evidence type="ECO:0000256" key="8">
    <source>
        <dbReference type="ARBA" id="ARBA00032024"/>
    </source>
</evidence>
<evidence type="ECO:0000256" key="6">
    <source>
        <dbReference type="ARBA" id="ARBA00022857"/>
    </source>
</evidence>
<dbReference type="EC" id="1.1.1.169" evidence="3 10"/>
<dbReference type="InterPro" id="IPR036291">
    <property type="entry name" value="NAD(P)-bd_dom_sf"/>
</dbReference>
<feature type="domain" description="Ketopantoate reductase N-terminal" evidence="11">
    <location>
        <begin position="20"/>
        <end position="164"/>
    </location>
</feature>
<dbReference type="RefSeq" id="WP_088904072.1">
    <property type="nucleotide sequence ID" value="NZ_CP022272.1"/>
</dbReference>
<dbReference type="SUPFAM" id="SSF48179">
    <property type="entry name" value="6-phosphogluconate dehydrogenase C-terminal domain-like"/>
    <property type="match status" value="1"/>
</dbReference>
<dbReference type="InterPro" id="IPR013328">
    <property type="entry name" value="6PGD_dom2"/>
</dbReference>
<comment type="pathway">
    <text evidence="1 10">Cofactor biosynthesis; (R)-pantothenate biosynthesis; (R)-pantoate from 3-methyl-2-oxobutanoate: step 2/2.</text>
</comment>
<dbReference type="GO" id="GO:0005737">
    <property type="term" value="C:cytoplasm"/>
    <property type="evidence" value="ECO:0007669"/>
    <property type="project" value="TreeGrafter"/>
</dbReference>
<dbReference type="InterPro" id="IPR013752">
    <property type="entry name" value="KPA_reductase"/>
</dbReference>
<sequence>MKSAATSLLGDSQGELQGEIVILGAGAIGQLIFHQLSAHDLKPVLMAREGLAASQSLTFTDLNGVTIEREARLIDSSALNACKLLIVCVKAYQVEDALLPCLDNLNPQAHILLLHNGLGPHQQLADKLNGRGLSLGTTSQGALRLAKWQIRQTGAGLTQLGHAQGPALPAATRQALLRAIANSQWCEPILPMLWQKLAINIAINPLTAINDCHNGDLADEHYRPSILRLIDEVVTVASAEQIPLDKTELIERVYQVIALTASNYSSMHQDIHHGRQTEIEAITGYLLRRAESHGIATPENLAIYQQLKAVERQAVKQ</sequence>
<accession>A0AAC9TYI8</accession>
<evidence type="ECO:0000313" key="13">
    <source>
        <dbReference type="EMBL" id="ASJ95987.1"/>
    </source>
</evidence>
<evidence type="ECO:0000256" key="9">
    <source>
        <dbReference type="ARBA" id="ARBA00048793"/>
    </source>
</evidence>
<keyword evidence="5 10" id="KW-0566">Pantothenate biosynthesis</keyword>
<comment type="catalytic activity">
    <reaction evidence="9 10">
        <text>(R)-pantoate + NADP(+) = 2-dehydropantoate + NADPH + H(+)</text>
        <dbReference type="Rhea" id="RHEA:16233"/>
        <dbReference type="ChEBI" id="CHEBI:11561"/>
        <dbReference type="ChEBI" id="CHEBI:15378"/>
        <dbReference type="ChEBI" id="CHEBI:15980"/>
        <dbReference type="ChEBI" id="CHEBI:57783"/>
        <dbReference type="ChEBI" id="CHEBI:58349"/>
        <dbReference type="EC" id="1.1.1.169"/>
    </reaction>
</comment>
<dbReference type="Pfam" id="PF08546">
    <property type="entry name" value="ApbA_C"/>
    <property type="match status" value="1"/>
</dbReference>
<dbReference type="AlphaFoldDB" id="A0AAC9TYI8"/>
<evidence type="ECO:0000313" key="14">
    <source>
        <dbReference type="Proteomes" id="UP000198233"/>
    </source>
</evidence>
<dbReference type="FunFam" id="1.10.1040.10:FF:000017">
    <property type="entry name" value="2-dehydropantoate 2-reductase"/>
    <property type="match status" value="1"/>
</dbReference>
<dbReference type="GO" id="GO:0015940">
    <property type="term" value="P:pantothenate biosynthetic process"/>
    <property type="evidence" value="ECO:0007669"/>
    <property type="project" value="UniProtKB-KW"/>
</dbReference>
<dbReference type="InterPro" id="IPR013332">
    <property type="entry name" value="KPR_N"/>
</dbReference>
<comment type="function">
    <text evidence="10">Catalyzes the NADPH-dependent reduction of ketopantoate into pantoic acid.</text>
</comment>
<dbReference type="Proteomes" id="UP000198233">
    <property type="component" value="Chromosome"/>
</dbReference>
<dbReference type="SUPFAM" id="SSF51735">
    <property type="entry name" value="NAD(P)-binding Rossmann-fold domains"/>
    <property type="match status" value="1"/>
</dbReference>
<dbReference type="GO" id="GO:0050661">
    <property type="term" value="F:NADP binding"/>
    <property type="evidence" value="ECO:0007669"/>
    <property type="project" value="TreeGrafter"/>
</dbReference>
<dbReference type="InterPro" id="IPR008927">
    <property type="entry name" value="6-PGluconate_DH-like_C_sf"/>
</dbReference>
<keyword evidence="7 10" id="KW-0560">Oxidoreductase</keyword>
<keyword evidence="6 10" id="KW-0521">NADP</keyword>
<evidence type="ECO:0000256" key="1">
    <source>
        <dbReference type="ARBA" id="ARBA00004994"/>
    </source>
</evidence>
<dbReference type="InterPro" id="IPR003710">
    <property type="entry name" value="ApbA"/>
</dbReference>
<evidence type="ECO:0000256" key="3">
    <source>
        <dbReference type="ARBA" id="ARBA00013014"/>
    </source>
</evidence>
<evidence type="ECO:0000256" key="5">
    <source>
        <dbReference type="ARBA" id="ARBA00022655"/>
    </source>
</evidence>
<dbReference type="InterPro" id="IPR050838">
    <property type="entry name" value="Ketopantoate_reductase"/>
</dbReference>
<comment type="similarity">
    <text evidence="2 10">Belongs to the ketopantoate reductase family.</text>
</comment>
<dbReference type="KEGG" id="smav:CFF01_04980"/>
<dbReference type="Pfam" id="PF02558">
    <property type="entry name" value="ApbA"/>
    <property type="match status" value="1"/>
</dbReference>
<evidence type="ECO:0000259" key="11">
    <source>
        <dbReference type="Pfam" id="PF02558"/>
    </source>
</evidence>
<evidence type="ECO:0000256" key="10">
    <source>
        <dbReference type="RuleBase" id="RU362068"/>
    </source>
</evidence>
<dbReference type="Gene3D" id="3.40.50.720">
    <property type="entry name" value="NAD(P)-binding Rossmann-like Domain"/>
    <property type="match status" value="1"/>
</dbReference>
<evidence type="ECO:0000256" key="2">
    <source>
        <dbReference type="ARBA" id="ARBA00007870"/>
    </source>
</evidence>
<evidence type="ECO:0000259" key="12">
    <source>
        <dbReference type="Pfam" id="PF08546"/>
    </source>
</evidence>
<protein>
    <recommendedName>
        <fullName evidence="4 10">2-dehydropantoate 2-reductase</fullName>
        <ecNumber evidence="3 10">1.1.1.169</ecNumber>
    </recommendedName>
    <alternativeName>
        <fullName evidence="8 10">Ketopantoate reductase</fullName>
    </alternativeName>
</protein>
<organism evidence="13 14">
    <name type="scientific">Shewanella marisflavi</name>
    <dbReference type="NCBI Taxonomy" id="260364"/>
    <lineage>
        <taxon>Bacteria</taxon>
        <taxon>Pseudomonadati</taxon>
        <taxon>Pseudomonadota</taxon>
        <taxon>Gammaproteobacteria</taxon>
        <taxon>Alteromonadales</taxon>
        <taxon>Shewanellaceae</taxon>
        <taxon>Shewanella</taxon>
    </lineage>
</organism>
<dbReference type="Gene3D" id="1.10.1040.10">
    <property type="entry name" value="N-(1-d-carboxylethyl)-l-norvaline Dehydrogenase, domain 2"/>
    <property type="match status" value="1"/>
</dbReference>
<reference evidence="13 14" key="1">
    <citation type="submission" date="2017-06" db="EMBL/GenBank/DDBJ databases">
        <title>Complete genome sequence of Shewanella marisflavi EP1 associated with anaerobic 2,4-dinitrotoluene reduction and salt tolerance.</title>
        <authorList>
            <person name="Huang J."/>
        </authorList>
    </citation>
    <scope>NUCLEOTIDE SEQUENCE [LARGE SCALE GENOMIC DNA]</scope>
    <source>
        <strain evidence="13 14">EP1</strain>
    </source>
</reference>
<name>A0AAC9TYI8_9GAMM</name>